<feature type="transmembrane region" description="Helical" evidence="10">
    <location>
        <begin position="71"/>
        <end position="93"/>
    </location>
</feature>
<dbReference type="PANTHER" id="PTHR21137:SF3">
    <property type="entry name" value="ODORANT RECEPTOR 30A-RELATED"/>
    <property type="match status" value="1"/>
</dbReference>
<evidence type="ECO:0000256" key="5">
    <source>
        <dbReference type="ARBA" id="ARBA00022725"/>
    </source>
</evidence>
<evidence type="ECO:0000256" key="4">
    <source>
        <dbReference type="ARBA" id="ARBA00022692"/>
    </source>
</evidence>
<sequence length="197" mass="22828">MAVSIYCPFQIILINLFLTVILRLKMLRANIESMRDFDTLDVNKFIRIYVKEHIDIMRNCRFLNDTMKYAMLLEFLITSGELSMFIFIVIMTSSPNSKMFSGACIVNLLVKILILCWHADQIREESIGIADAVYELPWLEYDKSDVTSLQIIMMRSQKPLTLTIGPFGTMTLELAVKIFKATYTYVTFMQNVYGKLD</sequence>
<keyword evidence="8 11" id="KW-0675">Receptor</keyword>
<evidence type="ECO:0000256" key="10">
    <source>
        <dbReference type="SAM" id="Phobius"/>
    </source>
</evidence>
<dbReference type="GO" id="GO:0004984">
    <property type="term" value="F:olfactory receptor activity"/>
    <property type="evidence" value="ECO:0007669"/>
    <property type="project" value="InterPro"/>
</dbReference>
<protein>
    <submittedName>
        <fullName evidence="11">Odorant receptor</fullName>
    </submittedName>
</protein>
<evidence type="ECO:0000256" key="8">
    <source>
        <dbReference type="ARBA" id="ARBA00023170"/>
    </source>
</evidence>
<keyword evidence="5" id="KW-0552">Olfaction</keyword>
<evidence type="ECO:0000256" key="3">
    <source>
        <dbReference type="ARBA" id="ARBA00022606"/>
    </source>
</evidence>
<feature type="transmembrane region" description="Helical" evidence="10">
    <location>
        <begin position="6"/>
        <end position="24"/>
    </location>
</feature>
<dbReference type="Pfam" id="PF02949">
    <property type="entry name" value="7tm_6"/>
    <property type="match status" value="1"/>
</dbReference>
<keyword evidence="3" id="KW-0716">Sensory transduction</keyword>
<evidence type="ECO:0000256" key="1">
    <source>
        <dbReference type="ARBA" id="ARBA00004651"/>
    </source>
</evidence>
<evidence type="ECO:0000256" key="9">
    <source>
        <dbReference type="ARBA" id="ARBA00023224"/>
    </source>
</evidence>
<keyword evidence="6 10" id="KW-1133">Transmembrane helix</keyword>
<accession>A0A2H4ZBA6</accession>
<dbReference type="PANTHER" id="PTHR21137">
    <property type="entry name" value="ODORANT RECEPTOR"/>
    <property type="match status" value="1"/>
</dbReference>
<evidence type="ECO:0000313" key="11">
    <source>
        <dbReference type="EMBL" id="AUF73032.1"/>
    </source>
</evidence>
<comment type="subcellular location">
    <subcellularLocation>
        <location evidence="1">Cell membrane</location>
        <topology evidence="1">Multi-pass membrane protein</topology>
    </subcellularLocation>
</comment>
<keyword evidence="2" id="KW-1003">Cell membrane</keyword>
<keyword evidence="7 10" id="KW-0472">Membrane</keyword>
<evidence type="ECO:0000256" key="6">
    <source>
        <dbReference type="ARBA" id="ARBA00022989"/>
    </source>
</evidence>
<dbReference type="GO" id="GO:0007165">
    <property type="term" value="P:signal transduction"/>
    <property type="evidence" value="ECO:0007669"/>
    <property type="project" value="UniProtKB-KW"/>
</dbReference>
<dbReference type="AlphaFoldDB" id="A0A2H4ZBA6"/>
<reference evidence="11" key="1">
    <citation type="journal article" date="2017" name="Sci. Rep.">
        <title>Antennal transcriptome analysis and expression profiles of olfactory genes in Anoplophora chinensis.</title>
        <authorList>
            <person name="Wang J."/>
            <person name="Hu P."/>
            <person name="Gao P."/>
            <person name="Tao J."/>
            <person name="Luo Y."/>
        </authorList>
    </citation>
    <scope>NUCLEOTIDE SEQUENCE</scope>
</reference>
<proteinExistence type="evidence at transcript level"/>
<organism evidence="11">
    <name type="scientific">Anoplophora chinensis</name>
    <name type="common">Citrus longhorn beetle</name>
    <dbReference type="NCBI Taxonomy" id="217632"/>
    <lineage>
        <taxon>Eukaryota</taxon>
        <taxon>Metazoa</taxon>
        <taxon>Ecdysozoa</taxon>
        <taxon>Arthropoda</taxon>
        <taxon>Hexapoda</taxon>
        <taxon>Insecta</taxon>
        <taxon>Pterygota</taxon>
        <taxon>Neoptera</taxon>
        <taxon>Endopterygota</taxon>
        <taxon>Coleoptera</taxon>
        <taxon>Polyphaga</taxon>
        <taxon>Cucujiformia</taxon>
        <taxon>Chrysomeloidea</taxon>
        <taxon>Cerambycidae</taxon>
        <taxon>Lamiinae</taxon>
        <taxon>Lamiini</taxon>
        <taxon>Anoplophora</taxon>
    </lineage>
</organism>
<keyword evidence="9" id="KW-0807">Transducer</keyword>
<evidence type="ECO:0000256" key="7">
    <source>
        <dbReference type="ARBA" id="ARBA00023136"/>
    </source>
</evidence>
<dbReference type="InterPro" id="IPR004117">
    <property type="entry name" value="7tm6_olfct_rcpt"/>
</dbReference>
<keyword evidence="4 10" id="KW-0812">Transmembrane</keyword>
<dbReference type="GO" id="GO:0005886">
    <property type="term" value="C:plasma membrane"/>
    <property type="evidence" value="ECO:0007669"/>
    <property type="project" value="UniProtKB-SubCell"/>
</dbReference>
<dbReference type="GO" id="GO:0005549">
    <property type="term" value="F:odorant binding"/>
    <property type="evidence" value="ECO:0007669"/>
    <property type="project" value="InterPro"/>
</dbReference>
<name>A0A2H4ZBA6_ANOCN</name>
<evidence type="ECO:0000256" key="2">
    <source>
        <dbReference type="ARBA" id="ARBA00022475"/>
    </source>
</evidence>
<dbReference type="EMBL" id="MF975456">
    <property type="protein sequence ID" value="AUF73032.1"/>
    <property type="molecule type" value="mRNA"/>
</dbReference>